<proteinExistence type="predicted"/>
<evidence type="ECO:0000313" key="1">
    <source>
        <dbReference type="EMBL" id="KKN17816.1"/>
    </source>
</evidence>
<dbReference type="AlphaFoldDB" id="A0A0F9QXE3"/>
<name>A0A0F9QXE3_9ZZZZ</name>
<accession>A0A0F9QXE3</accession>
<organism evidence="1">
    <name type="scientific">marine sediment metagenome</name>
    <dbReference type="NCBI Taxonomy" id="412755"/>
    <lineage>
        <taxon>unclassified sequences</taxon>
        <taxon>metagenomes</taxon>
        <taxon>ecological metagenomes</taxon>
    </lineage>
</organism>
<reference evidence="1" key="1">
    <citation type="journal article" date="2015" name="Nature">
        <title>Complex archaea that bridge the gap between prokaryotes and eukaryotes.</title>
        <authorList>
            <person name="Spang A."/>
            <person name="Saw J.H."/>
            <person name="Jorgensen S.L."/>
            <person name="Zaremba-Niedzwiedzka K."/>
            <person name="Martijn J."/>
            <person name="Lind A.E."/>
            <person name="van Eijk R."/>
            <person name="Schleper C."/>
            <person name="Guy L."/>
            <person name="Ettema T.J."/>
        </authorList>
    </citation>
    <scope>NUCLEOTIDE SEQUENCE</scope>
</reference>
<comment type="caution">
    <text evidence="1">The sequence shown here is derived from an EMBL/GenBank/DDBJ whole genome shotgun (WGS) entry which is preliminary data.</text>
</comment>
<gene>
    <name evidence="1" type="ORF">LCGC14_0961980</name>
</gene>
<sequence length="140" mass="15555">MSEQPAAPTPGSQFTISDDRIYGEALLGGYSLIARVYGDPELAAIFAAAPETAAERDELKKKLTFEHHNPSGLAAIVRLITAERNRLRAENEVYRGLLSRMIGLFELYATHDTDGIIFRHESDAATYEKARDFMAEARQP</sequence>
<dbReference type="EMBL" id="LAZR01003486">
    <property type="protein sequence ID" value="KKN17816.1"/>
    <property type="molecule type" value="Genomic_DNA"/>
</dbReference>
<protein>
    <submittedName>
        <fullName evidence="1">Uncharacterized protein</fullName>
    </submittedName>
</protein>